<reference evidence="3 4" key="2">
    <citation type="submission" date="2024-05" db="EMBL/GenBank/DDBJ databases">
        <authorList>
            <person name="Chen Y."/>
            <person name="Shah S."/>
            <person name="Dougan E. K."/>
            <person name="Thang M."/>
            <person name="Chan C."/>
        </authorList>
    </citation>
    <scope>NUCLEOTIDE SEQUENCE [LARGE SCALE GENOMIC DNA]</scope>
</reference>
<feature type="region of interest" description="Disordered" evidence="1">
    <location>
        <begin position="181"/>
        <end position="226"/>
    </location>
</feature>
<dbReference type="EMBL" id="CAMXCT030004002">
    <property type="protein sequence ID" value="CAL4794591.1"/>
    <property type="molecule type" value="Genomic_DNA"/>
</dbReference>
<comment type="caution">
    <text evidence="2">The sequence shown here is derived from an EMBL/GenBank/DDBJ whole genome shotgun (WGS) entry which is preliminary data.</text>
</comment>
<evidence type="ECO:0000313" key="3">
    <source>
        <dbReference type="EMBL" id="CAL4794591.1"/>
    </source>
</evidence>
<proteinExistence type="predicted"/>
<evidence type="ECO:0000313" key="2">
    <source>
        <dbReference type="EMBL" id="CAI4007279.1"/>
    </source>
</evidence>
<dbReference type="OrthoDB" id="408162at2759"/>
<dbReference type="AlphaFoldDB" id="A0A9P1DE04"/>
<gene>
    <name evidence="2" type="ORF">C1SCF055_LOCUS32844</name>
</gene>
<organism evidence="2">
    <name type="scientific">Cladocopium goreaui</name>
    <dbReference type="NCBI Taxonomy" id="2562237"/>
    <lineage>
        <taxon>Eukaryota</taxon>
        <taxon>Sar</taxon>
        <taxon>Alveolata</taxon>
        <taxon>Dinophyceae</taxon>
        <taxon>Suessiales</taxon>
        <taxon>Symbiodiniaceae</taxon>
        <taxon>Cladocopium</taxon>
    </lineage>
</organism>
<dbReference type="Proteomes" id="UP001152797">
    <property type="component" value="Unassembled WGS sequence"/>
</dbReference>
<feature type="compositionally biased region" description="Basic and acidic residues" evidence="1">
    <location>
        <begin position="182"/>
        <end position="195"/>
    </location>
</feature>
<sequence length="226" mass="25881">MAAGYIAPLYPSTTEEEANRHEVRHQINSLKSKNEGIREDMKNTLREIKSNTEKAFWARRQTDDLQDRAQYIRIATISNPAPIGQYCPKLRGPPPDEYYQDQIFKVRQKTRQQLMSEAAKLKGEPLALGLSPPRAKEVPCNFSPALGTESSVQKLKDPVLLGLRNQTHWNSMRKYGKLPELLPRDSPDHPFKEDTNAWLARSGDEQPARNRKYVSTLTRSRTEPDL</sequence>
<reference evidence="2" key="1">
    <citation type="submission" date="2022-10" db="EMBL/GenBank/DDBJ databases">
        <authorList>
            <person name="Chen Y."/>
            <person name="Dougan E. K."/>
            <person name="Chan C."/>
            <person name="Rhodes N."/>
            <person name="Thang M."/>
        </authorList>
    </citation>
    <scope>NUCLEOTIDE SEQUENCE</scope>
</reference>
<protein>
    <submittedName>
        <fullName evidence="3">Calmodulin</fullName>
    </submittedName>
</protein>
<accession>A0A9P1DE04</accession>
<name>A0A9P1DE04_9DINO</name>
<dbReference type="EMBL" id="CAMXCT010004002">
    <property type="protein sequence ID" value="CAI4007279.1"/>
    <property type="molecule type" value="Genomic_DNA"/>
</dbReference>
<evidence type="ECO:0000313" key="4">
    <source>
        <dbReference type="Proteomes" id="UP001152797"/>
    </source>
</evidence>
<evidence type="ECO:0000256" key="1">
    <source>
        <dbReference type="SAM" id="MobiDB-lite"/>
    </source>
</evidence>
<dbReference type="EMBL" id="CAMXCT020004002">
    <property type="protein sequence ID" value="CAL1160654.1"/>
    <property type="molecule type" value="Genomic_DNA"/>
</dbReference>
<keyword evidence="4" id="KW-1185">Reference proteome</keyword>